<feature type="transmembrane region" description="Helical" evidence="1">
    <location>
        <begin position="18"/>
        <end position="37"/>
    </location>
</feature>
<dbReference type="Proteomes" id="UP000634043">
    <property type="component" value="Unassembled WGS sequence"/>
</dbReference>
<name>A0ABQ1W591_9BACT</name>
<sequence>MNSNAETMNEKRFFKIRLYFTALVTVAIWSLLVWNHFHGGVPSHHIAADKDMPAISNWWGALLLPLLTWLLLHRIQRRVFASQGETSAIPGALRHVVYRFVGALLFGVLIAVFFTFGYNDVTGYLVLGLLPLAILFPLYRAECLLGFVLAMTFTFGAVLPTAFGAFLILVGLVLYRFVRPALLYILSKVILLASLSKQKPHS</sequence>
<feature type="transmembrane region" description="Helical" evidence="1">
    <location>
        <begin position="146"/>
        <end position="175"/>
    </location>
</feature>
<proteinExistence type="predicted"/>
<keyword evidence="1" id="KW-0472">Membrane</keyword>
<accession>A0ABQ1W591</accession>
<reference evidence="3" key="1">
    <citation type="journal article" date="2019" name="Int. J. Syst. Evol. Microbiol.">
        <title>The Global Catalogue of Microorganisms (GCM) 10K type strain sequencing project: providing services to taxonomists for standard genome sequencing and annotation.</title>
        <authorList>
            <consortium name="The Broad Institute Genomics Platform"/>
            <consortium name="The Broad Institute Genome Sequencing Center for Infectious Disease"/>
            <person name="Wu L."/>
            <person name="Ma J."/>
        </authorList>
    </citation>
    <scope>NUCLEOTIDE SEQUENCE [LARGE SCALE GENOMIC DNA]</scope>
    <source>
        <strain evidence="3">CGMCC 1.12749</strain>
    </source>
</reference>
<feature type="transmembrane region" description="Helical" evidence="1">
    <location>
        <begin position="96"/>
        <end position="116"/>
    </location>
</feature>
<feature type="transmembrane region" description="Helical" evidence="1">
    <location>
        <begin position="57"/>
        <end position="75"/>
    </location>
</feature>
<feature type="transmembrane region" description="Helical" evidence="1">
    <location>
        <begin position="122"/>
        <end position="139"/>
    </location>
</feature>
<organism evidence="2 3">
    <name type="scientific">Pontibacter amylolyticus</name>
    <dbReference type="NCBI Taxonomy" id="1424080"/>
    <lineage>
        <taxon>Bacteria</taxon>
        <taxon>Pseudomonadati</taxon>
        <taxon>Bacteroidota</taxon>
        <taxon>Cytophagia</taxon>
        <taxon>Cytophagales</taxon>
        <taxon>Hymenobacteraceae</taxon>
        <taxon>Pontibacter</taxon>
    </lineage>
</organism>
<keyword evidence="3" id="KW-1185">Reference proteome</keyword>
<protein>
    <submittedName>
        <fullName evidence="2">Uncharacterized protein</fullName>
    </submittedName>
</protein>
<evidence type="ECO:0000313" key="2">
    <source>
        <dbReference type="EMBL" id="GGG12064.1"/>
    </source>
</evidence>
<dbReference type="EMBL" id="BMFP01000002">
    <property type="protein sequence ID" value="GGG12064.1"/>
    <property type="molecule type" value="Genomic_DNA"/>
</dbReference>
<keyword evidence="1" id="KW-1133">Transmembrane helix</keyword>
<evidence type="ECO:0000313" key="3">
    <source>
        <dbReference type="Proteomes" id="UP000634043"/>
    </source>
</evidence>
<feature type="transmembrane region" description="Helical" evidence="1">
    <location>
        <begin position="181"/>
        <end position="196"/>
    </location>
</feature>
<keyword evidence="1" id="KW-0812">Transmembrane</keyword>
<comment type="caution">
    <text evidence="2">The sequence shown here is derived from an EMBL/GenBank/DDBJ whole genome shotgun (WGS) entry which is preliminary data.</text>
</comment>
<evidence type="ECO:0000256" key="1">
    <source>
        <dbReference type="SAM" id="Phobius"/>
    </source>
</evidence>
<gene>
    <name evidence="2" type="ORF">GCM10011323_15660</name>
</gene>